<evidence type="ECO:0000256" key="5">
    <source>
        <dbReference type="PROSITE-ProRule" id="PRU10141"/>
    </source>
</evidence>
<dbReference type="GO" id="GO:0004674">
    <property type="term" value="F:protein serine/threonine kinase activity"/>
    <property type="evidence" value="ECO:0007669"/>
    <property type="project" value="UniProtKB-KW"/>
</dbReference>
<evidence type="ECO:0000256" key="3">
    <source>
        <dbReference type="ARBA" id="ARBA00022777"/>
    </source>
</evidence>
<dbReference type="InterPro" id="IPR011009">
    <property type="entry name" value="Kinase-like_dom_sf"/>
</dbReference>
<evidence type="ECO:0000259" key="6">
    <source>
        <dbReference type="PROSITE" id="PS50011"/>
    </source>
</evidence>
<dbReference type="SUPFAM" id="SSF56112">
    <property type="entry name" value="Protein kinase-like (PK-like)"/>
    <property type="match status" value="1"/>
</dbReference>
<gene>
    <name evidence="7" type="ORF">ACELLULO517_12400</name>
</gene>
<keyword evidence="2 5" id="KW-0547">Nucleotide-binding</keyword>
<dbReference type="Pfam" id="PF00069">
    <property type="entry name" value="Pkinase"/>
    <property type="match status" value="1"/>
</dbReference>
<dbReference type="Proteomes" id="UP000721844">
    <property type="component" value="Unassembled WGS sequence"/>
</dbReference>
<proteinExistence type="predicted"/>
<dbReference type="InterPro" id="IPR000719">
    <property type="entry name" value="Prot_kinase_dom"/>
</dbReference>
<evidence type="ECO:0000256" key="4">
    <source>
        <dbReference type="ARBA" id="ARBA00022840"/>
    </source>
</evidence>
<dbReference type="PROSITE" id="PS00107">
    <property type="entry name" value="PROTEIN_KINASE_ATP"/>
    <property type="match status" value="1"/>
</dbReference>
<evidence type="ECO:0000256" key="1">
    <source>
        <dbReference type="ARBA" id="ARBA00022679"/>
    </source>
</evidence>
<dbReference type="Gene3D" id="1.10.510.10">
    <property type="entry name" value="Transferase(Phosphotransferase) domain 1"/>
    <property type="match status" value="1"/>
</dbReference>
<dbReference type="PANTHER" id="PTHR43289:SF6">
    <property type="entry name" value="SERINE_THREONINE-PROTEIN KINASE NEKL-3"/>
    <property type="match status" value="1"/>
</dbReference>
<keyword evidence="3 7" id="KW-0418">Kinase</keyword>
<dbReference type="PROSITE" id="PS50011">
    <property type="entry name" value="PROTEIN_KINASE_DOM"/>
    <property type="match status" value="1"/>
</dbReference>
<dbReference type="PANTHER" id="PTHR43289">
    <property type="entry name" value="MITOGEN-ACTIVATED PROTEIN KINASE KINASE KINASE 20-RELATED"/>
    <property type="match status" value="1"/>
</dbReference>
<dbReference type="EMBL" id="JAESVA010000004">
    <property type="protein sequence ID" value="MCB8881038.1"/>
    <property type="molecule type" value="Genomic_DNA"/>
</dbReference>
<organism evidence="7 8">
    <name type="scientific">Acidisoma cellulosilyticum</name>
    <dbReference type="NCBI Taxonomy" id="2802395"/>
    <lineage>
        <taxon>Bacteria</taxon>
        <taxon>Pseudomonadati</taxon>
        <taxon>Pseudomonadota</taxon>
        <taxon>Alphaproteobacteria</taxon>
        <taxon>Acetobacterales</taxon>
        <taxon>Acidocellaceae</taxon>
        <taxon>Acidisoma</taxon>
    </lineage>
</organism>
<dbReference type="InterPro" id="IPR017441">
    <property type="entry name" value="Protein_kinase_ATP_BS"/>
</dbReference>
<sequence length="402" mass="44096">MDARLPDAIGRFKVLSLLGRGAMGVVYKARDPHLDRMIAIKVVRADLLTGPDRDTYLARFHDEARIAALCRHDNIVGVHEFGFAGGEPYLAMDYVDGIPINRAVSRGTRISLPEATHIALQILDALDSMHDAGVTHCDIKPANILLTRAARLKITDFGISRLIDMAPAGAPLMIGTPSYMSPEQCLGDKVDRRSDFFSLGAVLYELLTGERPFQGLAYTDTVFKLINQPHHALSALRPELPTEISTIIDLALAKKPEDRFADSGSFTAALGRVPMEDDKPAVLFARQDGRAFTVFDYASPATVPTHGGQDIETVRWTSPAPGLPAAADCPEAEQDVVSVEKIQDALADADMATEPARERRGRTTGMGPFFAVSCRKTGYWRQRMVHTLLSPFLGYRPQREED</sequence>
<feature type="domain" description="Protein kinase" evidence="6">
    <location>
        <begin position="12"/>
        <end position="282"/>
    </location>
</feature>
<dbReference type="SMART" id="SM00220">
    <property type="entry name" value="S_TKc"/>
    <property type="match status" value="1"/>
</dbReference>
<reference evidence="7 8" key="1">
    <citation type="journal article" date="2021" name="Microorganisms">
        <title>Acidisoma silvae sp. nov. and Acidisomacellulosilytica sp. nov., Two Acidophilic Bacteria Isolated from Decaying Wood, Hydrolyzing Cellulose and Producing Poly-3-hydroxybutyrate.</title>
        <authorList>
            <person name="Mieszkin S."/>
            <person name="Pouder E."/>
            <person name="Uroz S."/>
            <person name="Simon-Colin C."/>
            <person name="Alain K."/>
        </authorList>
    </citation>
    <scope>NUCLEOTIDE SEQUENCE [LARGE SCALE GENOMIC DNA]</scope>
    <source>
        <strain evidence="7 8">HW T5.17</strain>
    </source>
</reference>
<comment type="caution">
    <text evidence="7">The sequence shown here is derived from an EMBL/GenBank/DDBJ whole genome shotgun (WGS) entry which is preliminary data.</text>
</comment>
<keyword evidence="4 5" id="KW-0067">ATP-binding</keyword>
<evidence type="ECO:0000313" key="8">
    <source>
        <dbReference type="Proteomes" id="UP000721844"/>
    </source>
</evidence>
<keyword evidence="1" id="KW-0808">Transferase</keyword>
<feature type="binding site" evidence="5">
    <location>
        <position position="41"/>
    </location>
    <ligand>
        <name>ATP</name>
        <dbReference type="ChEBI" id="CHEBI:30616"/>
    </ligand>
</feature>
<evidence type="ECO:0000256" key="2">
    <source>
        <dbReference type="ARBA" id="ARBA00022741"/>
    </source>
</evidence>
<dbReference type="InterPro" id="IPR008271">
    <property type="entry name" value="Ser/Thr_kinase_AS"/>
</dbReference>
<dbReference type="CDD" id="cd14014">
    <property type="entry name" value="STKc_PknB_like"/>
    <property type="match status" value="1"/>
</dbReference>
<evidence type="ECO:0000313" key="7">
    <source>
        <dbReference type="EMBL" id="MCB8881038.1"/>
    </source>
</evidence>
<dbReference type="Gene3D" id="3.30.200.20">
    <property type="entry name" value="Phosphorylase Kinase, domain 1"/>
    <property type="match status" value="1"/>
</dbReference>
<protein>
    <submittedName>
        <fullName evidence="7">Serine/threonine protein kinase</fullName>
    </submittedName>
</protein>
<keyword evidence="8" id="KW-1185">Reference proteome</keyword>
<dbReference type="GO" id="GO:0005524">
    <property type="term" value="F:ATP binding"/>
    <property type="evidence" value="ECO:0007669"/>
    <property type="project" value="UniProtKB-UniRule"/>
</dbReference>
<accession>A0A963Z1C4</accession>
<dbReference type="PROSITE" id="PS00108">
    <property type="entry name" value="PROTEIN_KINASE_ST"/>
    <property type="match status" value="1"/>
</dbReference>
<dbReference type="AlphaFoldDB" id="A0A963Z1C4"/>
<name>A0A963Z1C4_9PROT</name>
<keyword evidence="7" id="KW-0723">Serine/threonine-protein kinase</keyword>
<dbReference type="RefSeq" id="WP_227307714.1">
    <property type="nucleotide sequence ID" value="NZ_JAESVA010000004.1"/>
</dbReference>